<name>A0A679K9V3_9HYPH</name>
<reference evidence="2" key="1">
    <citation type="submission" date="2019-12" db="EMBL/GenBank/DDBJ databases">
        <authorList>
            <person name="Cremers G."/>
        </authorList>
    </citation>
    <scope>NUCLEOTIDE SEQUENCE</scope>
    <source>
        <strain evidence="2">Mbul2</strain>
        <plasmid evidence="2">3</plasmid>
    </source>
</reference>
<accession>A0A679K9V3</accession>
<evidence type="ECO:0000313" key="2">
    <source>
        <dbReference type="EMBL" id="CAA2145561.1"/>
    </source>
</evidence>
<dbReference type="EMBL" id="LR743512">
    <property type="protein sequence ID" value="CAA2145561.1"/>
    <property type="molecule type" value="Genomic_DNA"/>
</dbReference>
<feature type="region of interest" description="Disordered" evidence="1">
    <location>
        <begin position="1"/>
        <end position="20"/>
    </location>
</feature>
<protein>
    <submittedName>
        <fullName evidence="2">Uncharacterized protein</fullName>
    </submittedName>
</protein>
<dbReference type="AlphaFoldDB" id="A0A679K9V3"/>
<gene>
    <name evidence="2" type="ORF">MBLL_04687</name>
</gene>
<keyword evidence="2" id="KW-0614">Plasmid</keyword>
<sequence length="43" mass="4635">MGETPAAQAQPESGEFPDMQGLIGGQAQRFAAQRFWSLLAKRG</sequence>
<evidence type="ECO:0000256" key="1">
    <source>
        <dbReference type="SAM" id="MobiDB-lite"/>
    </source>
</evidence>
<proteinExistence type="predicted"/>
<organism evidence="2">
    <name type="scientific">Methylobacterium bullatum</name>
    <dbReference type="NCBI Taxonomy" id="570505"/>
    <lineage>
        <taxon>Bacteria</taxon>
        <taxon>Pseudomonadati</taxon>
        <taxon>Pseudomonadota</taxon>
        <taxon>Alphaproteobacteria</taxon>
        <taxon>Hyphomicrobiales</taxon>
        <taxon>Methylobacteriaceae</taxon>
        <taxon>Methylobacterium</taxon>
    </lineage>
</organism>
<geneLocation type="plasmid" evidence="2">
    <name>3</name>
</geneLocation>